<feature type="domain" description="Glutaredoxin" evidence="2">
    <location>
        <begin position="78"/>
        <end position="140"/>
    </location>
</feature>
<dbReference type="Gene3D" id="3.40.30.10">
    <property type="entry name" value="Glutaredoxin"/>
    <property type="match status" value="1"/>
</dbReference>
<feature type="compositionally biased region" description="Basic and acidic residues" evidence="1">
    <location>
        <begin position="1"/>
        <end position="16"/>
    </location>
</feature>
<evidence type="ECO:0000313" key="3">
    <source>
        <dbReference type="EMBL" id="TDL26174.1"/>
    </source>
</evidence>
<organism evidence="3 4">
    <name type="scientific">Rickenella mellea</name>
    <dbReference type="NCBI Taxonomy" id="50990"/>
    <lineage>
        <taxon>Eukaryota</taxon>
        <taxon>Fungi</taxon>
        <taxon>Dikarya</taxon>
        <taxon>Basidiomycota</taxon>
        <taxon>Agaricomycotina</taxon>
        <taxon>Agaricomycetes</taxon>
        <taxon>Hymenochaetales</taxon>
        <taxon>Rickenellaceae</taxon>
        <taxon>Rickenella</taxon>
    </lineage>
</organism>
<evidence type="ECO:0000256" key="1">
    <source>
        <dbReference type="SAM" id="MobiDB-lite"/>
    </source>
</evidence>
<dbReference type="Proteomes" id="UP000294933">
    <property type="component" value="Unassembled WGS sequence"/>
</dbReference>
<dbReference type="STRING" id="50990.A0A4Y7QEX1"/>
<dbReference type="InterPro" id="IPR036249">
    <property type="entry name" value="Thioredoxin-like_sf"/>
</dbReference>
<protein>
    <submittedName>
        <fullName evidence="3">Thioredoxin-like protein</fullName>
    </submittedName>
</protein>
<dbReference type="OrthoDB" id="423313at2759"/>
<dbReference type="PANTHER" id="PTHR45694:SF5">
    <property type="entry name" value="GLUTAREDOXIN 2"/>
    <property type="match status" value="1"/>
</dbReference>
<dbReference type="Pfam" id="PF00462">
    <property type="entry name" value="Glutaredoxin"/>
    <property type="match status" value="1"/>
</dbReference>
<keyword evidence="4" id="KW-1185">Reference proteome</keyword>
<dbReference type="InterPro" id="IPR002109">
    <property type="entry name" value="Glutaredoxin"/>
</dbReference>
<name>A0A4Y7QEX1_9AGAM</name>
<feature type="region of interest" description="Disordered" evidence="1">
    <location>
        <begin position="1"/>
        <end position="29"/>
    </location>
</feature>
<dbReference type="GO" id="GO:0000324">
    <property type="term" value="C:fungal-type vacuole"/>
    <property type="evidence" value="ECO:0007669"/>
    <property type="project" value="TreeGrafter"/>
</dbReference>
<sequence length="179" mass="19344">MEKQEGKAKGKGEQENTKTSQTSSPPPELVQFLHMVASSELRIPSDVDPSHPLDPSVYAVGGGPRAASFKPEDPDPPVIVFSKTYCQFSTKAKKLLKSYDLSPPPKIIEVDLRDDSEHIKTLLTRLSHHSTFPNIFVQGVSLGGSDDLQRLHLSGELMTVLTNAGVDVQSEIADGLGPA</sequence>
<dbReference type="PANTHER" id="PTHR45694">
    <property type="entry name" value="GLUTAREDOXIN 2"/>
    <property type="match status" value="1"/>
</dbReference>
<dbReference type="GO" id="GO:0034599">
    <property type="term" value="P:cellular response to oxidative stress"/>
    <property type="evidence" value="ECO:0007669"/>
    <property type="project" value="TreeGrafter"/>
</dbReference>
<dbReference type="SUPFAM" id="SSF52833">
    <property type="entry name" value="Thioredoxin-like"/>
    <property type="match status" value="1"/>
</dbReference>
<dbReference type="VEuPathDB" id="FungiDB:BD410DRAFT_716151"/>
<evidence type="ECO:0000259" key="2">
    <source>
        <dbReference type="Pfam" id="PF00462"/>
    </source>
</evidence>
<reference evidence="3 4" key="1">
    <citation type="submission" date="2018-06" db="EMBL/GenBank/DDBJ databases">
        <title>A transcriptomic atlas of mushroom development highlights an independent origin of complex multicellularity.</title>
        <authorList>
            <consortium name="DOE Joint Genome Institute"/>
            <person name="Krizsan K."/>
            <person name="Almasi E."/>
            <person name="Merenyi Z."/>
            <person name="Sahu N."/>
            <person name="Viragh M."/>
            <person name="Koszo T."/>
            <person name="Mondo S."/>
            <person name="Kiss B."/>
            <person name="Balint B."/>
            <person name="Kues U."/>
            <person name="Barry K."/>
            <person name="Hegedus J.C."/>
            <person name="Henrissat B."/>
            <person name="Johnson J."/>
            <person name="Lipzen A."/>
            <person name="Ohm R."/>
            <person name="Nagy I."/>
            <person name="Pangilinan J."/>
            <person name="Yan J."/>
            <person name="Xiong Y."/>
            <person name="Grigoriev I.V."/>
            <person name="Hibbett D.S."/>
            <person name="Nagy L.G."/>
        </authorList>
    </citation>
    <scope>NUCLEOTIDE SEQUENCE [LARGE SCALE GENOMIC DNA]</scope>
    <source>
        <strain evidence="3 4">SZMC22713</strain>
    </source>
</reference>
<dbReference type="AlphaFoldDB" id="A0A4Y7QEX1"/>
<dbReference type="EMBL" id="ML170162">
    <property type="protein sequence ID" value="TDL26174.1"/>
    <property type="molecule type" value="Genomic_DNA"/>
</dbReference>
<dbReference type="GO" id="GO:0015038">
    <property type="term" value="F:glutathione disulfide oxidoreductase activity"/>
    <property type="evidence" value="ECO:0007669"/>
    <property type="project" value="TreeGrafter"/>
</dbReference>
<proteinExistence type="predicted"/>
<dbReference type="PRINTS" id="PR00160">
    <property type="entry name" value="GLUTAREDOXIN"/>
</dbReference>
<dbReference type="GO" id="GO:0005801">
    <property type="term" value="C:cis-Golgi network"/>
    <property type="evidence" value="ECO:0007669"/>
    <property type="project" value="TreeGrafter"/>
</dbReference>
<gene>
    <name evidence="3" type="ORF">BD410DRAFT_716151</name>
</gene>
<evidence type="ECO:0000313" key="4">
    <source>
        <dbReference type="Proteomes" id="UP000294933"/>
    </source>
</evidence>
<dbReference type="InterPro" id="IPR014025">
    <property type="entry name" value="Glutaredoxin_subgr"/>
</dbReference>
<dbReference type="GO" id="GO:0005796">
    <property type="term" value="C:Golgi lumen"/>
    <property type="evidence" value="ECO:0007669"/>
    <property type="project" value="TreeGrafter"/>
</dbReference>
<accession>A0A4Y7QEX1</accession>
<dbReference type="CDD" id="cd03419">
    <property type="entry name" value="GRX_GRXh_1_2_like"/>
    <property type="match status" value="1"/>
</dbReference>
<dbReference type="PROSITE" id="PS51354">
    <property type="entry name" value="GLUTAREDOXIN_2"/>
    <property type="match status" value="1"/>
</dbReference>